<reference evidence="1" key="1">
    <citation type="submission" date="2021-06" db="EMBL/GenBank/DDBJ databases">
        <authorList>
            <person name="Kallberg Y."/>
            <person name="Tangrot J."/>
            <person name="Rosling A."/>
        </authorList>
    </citation>
    <scope>NUCLEOTIDE SEQUENCE</scope>
    <source>
        <strain evidence="1">87-6 pot B 2015</strain>
    </source>
</reference>
<accession>A0A9N8V284</accession>
<dbReference type="AlphaFoldDB" id="A0A9N8V284"/>
<sequence>MLHEGFQVFMKWEFFKMAMFAYGENIALGFSIAKAIDNFSFLQHVQDYRETMTPLLKTASETIKESICNNGLVGITAGLNKLCNIQSRRNMIARLNRNKAAYTATKSKVRSLRRPIL</sequence>
<name>A0A9N8V284_FUNMO</name>
<gene>
    <name evidence="1" type="ORF">FMOSSE_LOCUS114</name>
</gene>
<keyword evidence="2" id="KW-1185">Reference proteome</keyword>
<evidence type="ECO:0000313" key="2">
    <source>
        <dbReference type="Proteomes" id="UP000789375"/>
    </source>
</evidence>
<proteinExistence type="predicted"/>
<dbReference type="EMBL" id="CAJVPP010000009">
    <property type="protein sequence ID" value="CAG8434573.1"/>
    <property type="molecule type" value="Genomic_DNA"/>
</dbReference>
<comment type="caution">
    <text evidence="1">The sequence shown here is derived from an EMBL/GenBank/DDBJ whole genome shotgun (WGS) entry which is preliminary data.</text>
</comment>
<organism evidence="1 2">
    <name type="scientific">Funneliformis mosseae</name>
    <name type="common">Endomycorrhizal fungus</name>
    <name type="synonym">Glomus mosseae</name>
    <dbReference type="NCBI Taxonomy" id="27381"/>
    <lineage>
        <taxon>Eukaryota</taxon>
        <taxon>Fungi</taxon>
        <taxon>Fungi incertae sedis</taxon>
        <taxon>Mucoromycota</taxon>
        <taxon>Glomeromycotina</taxon>
        <taxon>Glomeromycetes</taxon>
        <taxon>Glomerales</taxon>
        <taxon>Glomeraceae</taxon>
        <taxon>Funneliformis</taxon>
    </lineage>
</organism>
<protein>
    <submittedName>
        <fullName evidence="1">11969_t:CDS:1</fullName>
    </submittedName>
</protein>
<dbReference type="Proteomes" id="UP000789375">
    <property type="component" value="Unassembled WGS sequence"/>
</dbReference>
<evidence type="ECO:0000313" key="1">
    <source>
        <dbReference type="EMBL" id="CAG8434573.1"/>
    </source>
</evidence>